<dbReference type="SUPFAM" id="SSF74650">
    <property type="entry name" value="Galactose mutarotase-like"/>
    <property type="match status" value="1"/>
</dbReference>
<dbReference type="SUPFAM" id="SSF51011">
    <property type="entry name" value="Glycosyl hydrolase domain"/>
    <property type="match status" value="1"/>
</dbReference>
<dbReference type="CDD" id="cd14752">
    <property type="entry name" value="GH31_N"/>
    <property type="match status" value="1"/>
</dbReference>
<dbReference type="PANTHER" id="PTHR43863:SF2">
    <property type="entry name" value="MALTASE-GLUCOAMYLASE"/>
    <property type="match status" value="1"/>
</dbReference>
<keyword evidence="2" id="KW-0326">Glycosidase</keyword>
<dbReference type="PANTHER" id="PTHR43863">
    <property type="entry name" value="HYDROLASE, PUTATIVE (AFU_ORTHOLOGUE AFUA_1G03140)-RELATED"/>
    <property type="match status" value="1"/>
</dbReference>
<dbReference type="SUPFAM" id="SSF51445">
    <property type="entry name" value="(Trans)glycosidases"/>
    <property type="match status" value="1"/>
</dbReference>
<dbReference type="InterPro" id="IPR025887">
    <property type="entry name" value="Glyco_hydro_31_N_dom"/>
</dbReference>
<comment type="similarity">
    <text evidence="1 2">Belongs to the glycosyl hydrolase 31 family.</text>
</comment>
<evidence type="ECO:0000313" key="7">
    <source>
        <dbReference type="Proteomes" id="UP000711407"/>
    </source>
</evidence>
<dbReference type="Pfam" id="PF13802">
    <property type="entry name" value="Gal_mutarotas_2"/>
    <property type="match status" value="1"/>
</dbReference>
<evidence type="ECO:0000259" key="3">
    <source>
        <dbReference type="Pfam" id="PF01055"/>
    </source>
</evidence>
<dbReference type="GO" id="GO:0030246">
    <property type="term" value="F:carbohydrate binding"/>
    <property type="evidence" value="ECO:0007669"/>
    <property type="project" value="InterPro"/>
</dbReference>
<dbReference type="Pfam" id="PF01055">
    <property type="entry name" value="Glyco_hydro_31_2nd"/>
    <property type="match status" value="1"/>
</dbReference>
<proteinExistence type="inferred from homology"/>
<feature type="domain" description="Glycosyl hydrolase family 31 C-terminal" evidence="5">
    <location>
        <begin position="710"/>
        <end position="796"/>
    </location>
</feature>
<dbReference type="InterPro" id="IPR000322">
    <property type="entry name" value="Glyco_hydro_31_TIM"/>
</dbReference>
<feature type="domain" description="Glycoside hydrolase family 31 N-terminal" evidence="4">
    <location>
        <begin position="182"/>
        <end position="334"/>
    </location>
</feature>
<organism evidence="6 7">
    <name type="scientific">Candidatus Amulumruptor caecigallinarius</name>
    <dbReference type="NCBI Taxonomy" id="2109911"/>
    <lineage>
        <taxon>Bacteria</taxon>
        <taxon>Pseudomonadati</taxon>
        <taxon>Bacteroidota</taxon>
        <taxon>Bacteroidia</taxon>
        <taxon>Bacteroidales</taxon>
        <taxon>Muribaculaceae</taxon>
        <taxon>Candidatus Amulumruptor</taxon>
    </lineage>
</organism>
<sequence length="1058" mass="116388">MNIKSITTSGLLMLAAAVGWSQTSDDPRLMWYEPADAKQNEEITVYFNATRGDQGLKDFTGDVYAHTGVLTAESTSNSDWKHDSKWLDNDVKYKFTRSATDPNLYSWTITPSVFYNLYSGESIKSLCFVMRDKEGKKANNADIFIPFAGGGDDVVTALGAYVSHTSDGTTLTVTAEHGLLLITPYNDCVIKVITFPDGIDAPERQSITVSATPEAVYTVDDEEDNLTLLTSATKVIVNKSNCAISFADAAGNVRLSEKEGINNSAHPRKVTFKPMNDIGFYGGGYNGQRTNQNECTIVMDNKQQWGWNASYSDSRNICIPFVVSTSGYGLLFDDHYRNAKLTPSSTFGTTYETGSLTPIAYYYVGGDGSMASVLENYTFLTGRQELPPYWALGYITSRYGYKTQEEAKSVIQNIKNANLPLDGIVMDLYWQGYDESGMGNLEWYRNNWPDPQTMMSEFDAQGVKTILITEPFFTSNSSNYAALKNLGYFADEDVSNMSWLKSSNVGLLDATNPDALDWMWGFYKARTAEGVGGWWLDLGEPEQHDGDSSHNGGTVEQVHNEFGNLWIERVYRGMKDDFPEVRPFLMPRAGTSGMQRFATFPWTGDIQRSWSGLQAQIPALISASMSGVGYMGSDVGGFAAPNGEIDAELYLRWVEFATFSPAMRTHSAVNPEPYHDSYKNIIDDVRRYLNMRYSYLPYTYTLAYENATTGMPLARPINFHSESSSTGAGCTDEYLWGRDILVAPVINSSTSRQITFPQGRWVDLNDLSRVYDGNTTISYDAPLSLLPHFGRQGSFITRYTQESYTTTGEIDHTALSITYLMSDDANSTVTAKIYDDDRISTRSLEDNAYLLTTIIGQQLELGHQIEFDHDGSGYADMPQSRTMTIQIPQFTDNIDHIGSTSPTATYDLTSDGGFIALTSKADFDAADAPAYYLSDDKTLYLKADVPTYGNTAIFIANSESDPTSISSVAADASGIMLEYSATTGVFSYSMPSGLSDATITVYDVAGMATDLIGGLTADGTVRQTAPTCALSGGLYLATLQARNADGSTLTRTVKIGVR</sequence>
<evidence type="ECO:0000259" key="4">
    <source>
        <dbReference type="Pfam" id="PF13802"/>
    </source>
</evidence>
<dbReference type="AlphaFoldDB" id="A0A921JII0"/>
<dbReference type="Pfam" id="PF21365">
    <property type="entry name" value="Glyco_hydro_31_3rd"/>
    <property type="match status" value="1"/>
</dbReference>
<reference evidence="6" key="2">
    <citation type="submission" date="2021-09" db="EMBL/GenBank/DDBJ databases">
        <authorList>
            <person name="Gilroy R."/>
        </authorList>
    </citation>
    <scope>NUCLEOTIDE SEQUENCE</scope>
    <source>
        <strain evidence="6">4100</strain>
    </source>
</reference>
<dbReference type="Gene3D" id="2.60.40.1760">
    <property type="entry name" value="glycosyl hydrolase (family 31)"/>
    <property type="match status" value="1"/>
</dbReference>
<feature type="domain" description="Glycoside hydrolase family 31 TIM barrel" evidence="3">
    <location>
        <begin position="385"/>
        <end position="702"/>
    </location>
</feature>
<dbReference type="InterPro" id="IPR051816">
    <property type="entry name" value="Glycosyl_Hydrolase_31"/>
</dbReference>
<dbReference type="GO" id="GO:0004553">
    <property type="term" value="F:hydrolase activity, hydrolyzing O-glycosyl compounds"/>
    <property type="evidence" value="ECO:0007669"/>
    <property type="project" value="InterPro"/>
</dbReference>
<gene>
    <name evidence="6" type="ORF">K8V47_06645</name>
</gene>
<reference evidence="6" key="1">
    <citation type="journal article" date="2021" name="PeerJ">
        <title>Extensive microbial diversity within the chicken gut microbiome revealed by metagenomics and culture.</title>
        <authorList>
            <person name="Gilroy R."/>
            <person name="Ravi A."/>
            <person name="Getino M."/>
            <person name="Pursley I."/>
            <person name="Horton D.L."/>
            <person name="Alikhan N.F."/>
            <person name="Baker D."/>
            <person name="Gharbi K."/>
            <person name="Hall N."/>
            <person name="Watson M."/>
            <person name="Adriaenssens E.M."/>
            <person name="Foster-Nyarko E."/>
            <person name="Jarju S."/>
            <person name="Secka A."/>
            <person name="Antonio M."/>
            <person name="Oren A."/>
            <person name="Chaudhuri R.R."/>
            <person name="La Ragione R."/>
            <person name="Hildebrand F."/>
            <person name="Pallen M.J."/>
        </authorList>
    </citation>
    <scope>NUCLEOTIDE SEQUENCE</scope>
    <source>
        <strain evidence="6">4100</strain>
    </source>
</reference>
<evidence type="ECO:0000256" key="2">
    <source>
        <dbReference type="RuleBase" id="RU361185"/>
    </source>
</evidence>
<accession>A0A921JII0</accession>
<name>A0A921JII0_9BACT</name>
<dbReference type="InterPro" id="IPR048395">
    <property type="entry name" value="Glyco_hydro_31_C"/>
</dbReference>
<dbReference type="Gene3D" id="2.60.40.1180">
    <property type="entry name" value="Golgi alpha-mannosidase II"/>
    <property type="match status" value="2"/>
</dbReference>
<evidence type="ECO:0000256" key="1">
    <source>
        <dbReference type="ARBA" id="ARBA00007806"/>
    </source>
</evidence>
<dbReference type="InterPro" id="IPR017853">
    <property type="entry name" value="GH"/>
</dbReference>
<keyword evidence="2" id="KW-0378">Hydrolase</keyword>
<evidence type="ECO:0000313" key="6">
    <source>
        <dbReference type="EMBL" id="HJE39416.1"/>
    </source>
</evidence>
<comment type="caution">
    <text evidence="6">The sequence shown here is derived from an EMBL/GenBank/DDBJ whole genome shotgun (WGS) entry which is preliminary data.</text>
</comment>
<dbReference type="Proteomes" id="UP000711407">
    <property type="component" value="Unassembled WGS sequence"/>
</dbReference>
<protein>
    <submittedName>
        <fullName evidence="6">DUF4968 domain-containing protein</fullName>
    </submittedName>
</protein>
<dbReference type="EMBL" id="DYXT01000034">
    <property type="protein sequence ID" value="HJE39416.1"/>
    <property type="molecule type" value="Genomic_DNA"/>
</dbReference>
<dbReference type="Gene3D" id="3.20.20.80">
    <property type="entry name" value="Glycosidases"/>
    <property type="match status" value="1"/>
</dbReference>
<dbReference type="InterPro" id="IPR011013">
    <property type="entry name" value="Gal_mutarotase_sf_dom"/>
</dbReference>
<dbReference type="InterPro" id="IPR013780">
    <property type="entry name" value="Glyco_hydro_b"/>
</dbReference>
<dbReference type="GO" id="GO:0005975">
    <property type="term" value="P:carbohydrate metabolic process"/>
    <property type="evidence" value="ECO:0007669"/>
    <property type="project" value="InterPro"/>
</dbReference>
<evidence type="ECO:0000259" key="5">
    <source>
        <dbReference type="Pfam" id="PF21365"/>
    </source>
</evidence>